<evidence type="ECO:0000313" key="2">
    <source>
        <dbReference type="Proteomes" id="UP000286268"/>
    </source>
</evidence>
<gene>
    <name evidence="1" type="ORF">C1I91_02510</name>
</gene>
<sequence>MKKNSGIFVKINYKLDQTEKQKIKDTNAKYREMNLSKYLLCAGTYNKNGGTFIFQANTFQEAEEIVNNNPFVGTDYYSFEILSNNYIALNN</sequence>
<keyword evidence="2" id="KW-1185">Reference proteome</keyword>
<dbReference type="RefSeq" id="WP_128211077.1">
    <property type="nucleotide sequence ID" value="NZ_CP025746.1"/>
</dbReference>
<dbReference type="AlphaFoldDB" id="A0A410DNJ8"/>
<dbReference type="EMBL" id="CP025746">
    <property type="protein sequence ID" value="QAA30626.1"/>
    <property type="molecule type" value="Genomic_DNA"/>
</dbReference>
<name>A0A410DNJ8_9CLOT</name>
<dbReference type="Proteomes" id="UP000286268">
    <property type="component" value="Chromosome"/>
</dbReference>
<evidence type="ECO:0000313" key="1">
    <source>
        <dbReference type="EMBL" id="QAA30626.1"/>
    </source>
</evidence>
<proteinExistence type="predicted"/>
<accession>A0A410DNJ8</accession>
<dbReference type="KEGG" id="cmah:C1I91_02510"/>
<protein>
    <recommendedName>
        <fullName evidence="3">YCII-related domain-containing protein</fullName>
    </recommendedName>
</protein>
<dbReference type="OrthoDB" id="162319at2"/>
<organism evidence="1 2">
    <name type="scientific">Clostridium manihotivorum</name>
    <dbReference type="NCBI Taxonomy" id="2320868"/>
    <lineage>
        <taxon>Bacteria</taxon>
        <taxon>Bacillati</taxon>
        <taxon>Bacillota</taxon>
        <taxon>Clostridia</taxon>
        <taxon>Eubacteriales</taxon>
        <taxon>Clostridiaceae</taxon>
        <taxon>Clostridium</taxon>
    </lineage>
</organism>
<evidence type="ECO:0008006" key="3">
    <source>
        <dbReference type="Google" id="ProtNLM"/>
    </source>
</evidence>
<reference evidence="1 2" key="1">
    <citation type="submission" date="2018-01" db="EMBL/GenBank/DDBJ databases">
        <title>Genome Sequencing and Assembly of Anaerobacter polyendosporus strain CT4.</title>
        <authorList>
            <person name="Tachaapaikoon C."/>
            <person name="Sutheeworapong S."/>
            <person name="Jenjaroenpun P."/>
            <person name="Wongsurawat T."/>
            <person name="Nookeaw I."/>
            <person name="Cheawchanlertfa P."/>
            <person name="Kosugi A."/>
            <person name="Cheevadhanarak S."/>
            <person name="Ratanakhanokchai K."/>
        </authorList>
    </citation>
    <scope>NUCLEOTIDE SEQUENCE [LARGE SCALE GENOMIC DNA]</scope>
    <source>
        <strain evidence="1 2">CT4</strain>
    </source>
</reference>